<dbReference type="EMBL" id="CASHTH010003902">
    <property type="protein sequence ID" value="CAI8051069.1"/>
    <property type="molecule type" value="Genomic_DNA"/>
</dbReference>
<feature type="domain" description="UDENN" evidence="3">
    <location>
        <begin position="33"/>
        <end position="479"/>
    </location>
</feature>
<evidence type="ECO:0000256" key="2">
    <source>
        <dbReference type="SAM" id="MobiDB-lite"/>
    </source>
</evidence>
<evidence type="ECO:0000313" key="5">
    <source>
        <dbReference type="Proteomes" id="UP001174909"/>
    </source>
</evidence>
<dbReference type="PANTHER" id="PTHR13677:SF0">
    <property type="entry name" value="LD41638P"/>
    <property type="match status" value="1"/>
</dbReference>
<feature type="region of interest" description="Disordered" evidence="2">
    <location>
        <begin position="342"/>
        <end position="372"/>
    </location>
</feature>
<dbReference type="Pfam" id="PF02141">
    <property type="entry name" value="DENN"/>
    <property type="match status" value="1"/>
</dbReference>
<dbReference type="PROSITE" id="PS50211">
    <property type="entry name" value="DENN"/>
    <property type="match status" value="1"/>
</dbReference>
<sequence length="479" mass="53504">MAEGGPPRGATGTGGGGGLGEKETWELFSNWVCCVCVVTFDLELGQALETVIPSDYKLSDTEKSNICYLAFPDSNSGCMGDTLFHIRIRCTGSGTGGTDLRPTNHHYGAPLVLMPDPAYYYGFVYFRQVKDSDIRRGYFQKSVVLLTRLPYITFFNFIIQRIAPEYFTHGLASLEAACGNMNQWPPPRPGQQLHLPILGQIIYVRLPTKSDKPAARDGEGPVIKKSSSVVVIPSVHDLNLHQALQPVLNNFEMIWELVITNEPIVVMGPSPTLCANTVQALVSLLHPLKYASDFRPFFTIHDSEFKHYTTRTQAPPRVILGVTNPFFTKTLDHWPHVIKLGEISSSNPGTEESRPHQRSRSPGDLSDTRPGVFSRYKPFLQKDKTFARLVISNKTPPGKRPMEVQNVMVKKHALELTTSFIIPLERYLASLMPLKRDVSPWRPPPQLKPFDSELFLKGMEGAGPHLTSRVKGNWTGLYQ</sequence>
<dbReference type="GO" id="GO:0005085">
    <property type="term" value="F:guanyl-nucleotide exchange factor activity"/>
    <property type="evidence" value="ECO:0007669"/>
    <property type="project" value="InterPro"/>
</dbReference>
<dbReference type="InterPro" id="IPR037516">
    <property type="entry name" value="Tripartite_DENN"/>
</dbReference>
<reference evidence="4" key="1">
    <citation type="submission" date="2023-03" db="EMBL/GenBank/DDBJ databases">
        <authorList>
            <person name="Steffen K."/>
            <person name="Cardenas P."/>
        </authorList>
    </citation>
    <scope>NUCLEOTIDE SEQUENCE</scope>
</reference>
<dbReference type="AlphaFoldDB" id="A0AA35XB81"/>
<protein>
    <submittedName>
        <fullName evidence="4">Protein DENND6A</fullName>
    </submittedName>
</protein>
<dbReference type="PANTHER" id="PTHR13677">
    <property type="entry name" value="LD41638P"/>
    <property type="match status" value="1"/>
</dbReference>
<comment type="similarity">
    <text evidence="1">Belongs to the DENND6 family.</text>
</comment>
<gene>
    <name evidence="4" type="ORF">GBAR_LOCUS27995</name>
</gene>
<dbReference type="InterPro" id="IPR024224">
    <property type="entry name" value="DENND6"/>
</dbReference>
<evidence type="ECO:0000259" key="3">
    <source>
        <dbReference type="PROSITE" id="PS50211"/>
    </source>
</evidence>
<name>A0AA35XB81_GEOBA</name>
<dbReference type="InterPro" id="IPR001194">
    <property type="entry name" value="cDENN_dom"/>
</dbReference>
<evidence type="ECO:0000313" key="4">
    <source>
        <dbReference type="EMBL" id="CAI8051069.1"/>
    </source>
</evidence>
<organism evidence="4 5">
    <name type="scientific">Geodia barretti</name>
    <name type="common">Barrett's horny sponge</name>
    <dbReference type="NCBI Taxonomy" id="519541"/>
    <lineage>
        <taxon>Eukaryota</taxon>
        <taxon>Metazoa</taxon>
        <taxon>Porifera</taxon>
        <taxon>Demospongiae</taxon>
        <taxon>Heteroscleromorpha</taxon>
        <taxon>Tetractinellida</taxon>
        <taxon>Astrophorina</taxon>
        <taxon>Geodiidae</taxon>
        <taxon>Geodia</taxon>
    </lineage>
</organism>
<dbReference type="GO" id="GO:0055037">
    <property type="term" value="C:recycling endosome"/>
    <property type="evidence" value="ECO:0007669"/>
    <property type="project" value="TreeGrafter"/>
</dbReference>
<accession>A0AA35XB81</accession>
<keyword evidence="5" id="KW-1185">Reference proteome</keyword>
<evidence type="ECO:0000256" key="1">
    <source>
        <dbReference type="ARBA" id="ARBA00007159"/>
    </source>
</evidence>
<proteinExistence type="inferred from homology"/>
<comment type="caution">
    <text evidence="4">The sequence shown here is derived from an EMBL/GenBank/DDBJ whole genome shotgun (WGS) entry which is preliminary data.</text>
</comment>
<dbReference type="Proteomes" id="UP001174909">
    <property type="component" value="Unassembled WGS sequence"/>
</dbReference>